<sequence>MLFRVIVKLLKFTTLKVLCSGFWEVIFKSSDDPTACFDHNPKITLEITDDVLATYKNQGGYDLLGRTKDQIRTTEKVNVAMIACKDLKLDGLVIIGGVISNTDVAQLAETFVEAKCST</sequence>
<dbReference type="EMBL" id="CM042050">
    <property type="protein sequence ID" value="KAI3735790.1"/>
    <property type="molecule type" value="Genomic_DNA"/>
</dbReference>
<protein>
    <submittedName>
        <fullName evidence="1">Uncharacterized protein</fullName>
    </submittedName>
</protein>
<accession>A0ACB9CNF7</accession>
<reference evidence="1 2" key="2">
    <citation type="journal article" date="2022" name="Mol. Ecol. Resour.">
        <title>The genomes of chicory, endive, great burdock and yacon provide insights into Asteraceae paleo-polyploidization history and plant inulin production.</title>
        <authorList>
            <person name="Fan W."/>
            <person name="Wang S."/>
            <person name="Wang H."/>
            <person name="Wang A."/>
            <person name="Jiang F."/>
            <person name="Liu H."/>
            <person name="Zhao H."/>
            <person name="Xu D."/>
            <person name="Zhang Y."/>
        </authorList>
    </citation>
    <scope>NUCLEOTIDE SEQUENCE [LARGE SCALE GENOMIC DNA]</scope>
    <source>
        <strain evidence="2">cv. Niubang</strain>
    </source>
</reference>
<reference evidence="2" key="1">
    <citation type="journal article" date="2022" name="Mol. Ecol. Resour.">
        <title>The genomes of chicory, endive, great burdock and yacon provide insights into Asteraceae palaeo-polyploidization history and plant inulin production.</title>
        <authorList>
            <person name="Fan W."/>
            <person name="Wang S."/>
            <person name="Wang H."/>
            <person name="Wang A."/>
            <person name="Jiang F."/>
            <person name="Liu H."/>
            <person name="Zhao H."/>
            <person name="Xu D."/>
            <person name="Zhang Y."/>
        </authorList>
    </citation>
    <scope>NUCLEOTIDE SEQUENCE [LARGE SCALE GENOMIC DNA]</scope>
    <source>
        <strain evidence="2">cv. Niubang</strain>
    </source>
</reference>
<gene>
    <name evidence="1" type="ORF">L6452_15304</name>
</gene>
<organism evidence="1 2">
    <name type="scientific">Arctium lappa</name>
    <name type="common">Greater burdock</name>
    <name type="synonym">Lappa major</name>
    <dbReference type="NCBI Taxonomy" id="4217"/>
    <lineage>
        <taxon>Eukaryota</taxon>
        <taxon>Viridiplantae</taxon>
        <taxon>Streptophyta</taxon>
        <taxon>Embryophyta</taxon>
        <taxon>Tracheophyta</taxon>
        <taxon>Spermatophyta</taxon>
        <taxon>Magnoliopsida</taxon>
        <taxon>eudicotyledons</taxon>
        <taxon>Gunneridae</taxon>
        <taxon>Pentapetalae</taxon>
        <taxon>asterids</taxon>
        <taxon>campanulids</taxon>
        <taxon>Asterales</taxon>
        <taxon>Asteraceae</taxon>
        <taxon>Carduoideae</taxon>
        <taxon>Cardueae</taxon>
        <taxon>Arctiinae</taxon>
        <taxon>Arctium</taxon>
    </lineage>
</organism>
<keyword evidence="2" id="KW-1185">Reference proteome</keyword>
<evidence type="ECO:0000313" key="2">
    <source>
        <dbReference type="Proteomes" id="UP001055879"/>
    </source>
</evidence>
<proteinExistence type="predicted"/>
<name>A0ACB9CNF7_ARCLA</name>
<evidence type="ECO:0000313" key="1">
    <source>
        <dbReference type="EMBL" id="KAI3735790.1"/>
    </source>
</evidence>
<comment type="caution">
    <text evidence="1">The sequence shown here is derived from an EMBL/GenBank/DDBJ whole genome shotgun (WGS) entry which is preliminary data.</text>
</comment>
<dbReference type="Proteomes" id="UP001055879">
    <property type="component" value="Linkage Group LG04"/>
</dbReference>